<dbReference type="EMBL" id="CP001742">
    <property type="protein sequence ID" value="ADL19026.1"/>
    <property type="molecule type" value="Genomic_DNA"/>
</dbReference>
<dbReference type="Gene3D" id="3.40.30.10">
    <property type="entry name" value="Glutaredoxin"/>
    <property type="match status" value="1"/>
</dbReference>
<reference evidence="4 5" key="1">
    <citation type="journal article" date="2010" name="Appl. Environ. Microbiol.">
        <title>The genome sequence of the crenarchaeon Acidilobus saccharovorans supports a new order, Acidilobales, and suggests an important ecological role in terrestrial acidic hot springs.</title>
        <authorList>
            <person name="Mardanov A.V."/>
            <person name="Svetlitchnyi V.A."/>
            <person name="Beletsky A.V."/>
            <person name="Prokofeva M.I."/>
            <person name="Bonch-Osmolovskaya E.A."/>
            <person name="Ravin N.V."/>
            <person name="Skryabin K.G."/>
        </authorList>
    </citation>
    <scope>NUCLEOTIDE SEQUENCE [LARGE SCALE GENOMIC DNA]</scope>
    <source>
        <strain evidence="5">DSM 16705 / JCM 18335 / VKM B-2471 / 345-15</strain>
    </source>
</reference>
<proteinExistence type="inferred from homology"/>
<dbReference type="GeneID" id="9498852"/>
<gene>
    <name evidence="4" type="ordered locus">ASAC_0619</name>
</gene>
<evidence type="ECO:0000313" key="5">
    <source>
        <dbReference type="Proteomes" id="UP000000346"/>
    </source>
</evidence>
<comment type="similarity">
    <text evidence="1">Belongs to the glutaredoxin family.</text>
</comment>
<feature type="domain" description="Thioredoxin" evidence="3">
    <location>
        <begin position="32"/>
        <end position="160"/>
    </location>
</feature>
<evidence type="ECO:0000259" key="3">
    <source>
        <dbReference type="PROSITE" id="PS51352"/>
    </source>
</evidence>
<feature type="transmembrane region" description="Helical" evidence="2">
    <location>
        <begin position="349"/>
        <end position="367"/>
    </location>
</feature>
<dbReference type="InterPro" id="IPR013766">
    <property type="entry name" value="Thioredoxin_domain"/>
</dbReference>
<feature type="transmembrane region" description="Helical" evidence="2">
    <location>
        <begin position="284"/>
        <end position="309"/>
    </location>
</feature>
<dbReference type="Pfam" id="PF13098">
    <property type="entry name" value="Thioredoxin_2"/>
    <property type="match status" value="1"/>
</dbReference>
<dbReference type="STRING" id="666510.ASAC_0619"/>
<keyword evidence="2" id="KW-0472">Membrane</keyword>
<dbReference type="InParanoid" id="D9Q138"/>
<dbReference type="KEGG" id="asc:ASAC_0619"/>
<keyword evidence="5" id="KW-1185">Reference proteome</keyword>
<feature type="transmembrane region" description="Helical" evidence="2">
    <location>
        <begin position="255"/>
        <end position="272"/>
    </location>
</feature>
<dbReference type="InterPro" id="IPR012336">
    <property type="entry name" value="Thioredoxin-like_fold"/>
</dbReference>
<organism evidence="4 5">
    <name type="scientific">Acidilobus saccharovorans (strain DSM 16705 / JCM 18335 / VKM B-2471 / 345-15)</name>
    <dbReference type="NCBI Taxonomy" id="666510"/>
    <lineage>
        <taxon>Archaea</taxon>
        <taxon>Thermoproteota</taxon>
        <taxon>Thermoprotei</taxon>
        <taxon>Acidilobales</taxon>
        <taxon>Acidilobaceae</taxon>
        <taxon>Acidilobus</taxon>
    </lineage>
</organism>
<dbReference type="eggNOG" id="arCOG01972">
    <property type="taxonomic scope" value="Archaea"/>
</dbReference>
<keyword evidence="2" id="KW-1133">Transmembrane helix</keyword>
<keyword evidence="2" id="KW-0812">Transmembrane</keyword>
<dbReference type="Proteomes" id="UP000000346">
    <property type="component" value="Chromosome"/>
</dbReference>
<evidence type="ECO:0000256" key="1">
    <source>
        <dbReference type="ARBA" id="ARBA00007787"/>
    </source>
</evidence>
<dbReference type="CDD" id="cd02947">
    <property type="entry name" value="TRX_family"/>
    <property type="match status" value="1"/>
</dbReference>
<dbReference type="SUPFAM" id="SSF52833">
    <property type="entry name" value="Thioredoxin-like"/>
    <property type="match status" value="1"/>
</dbReference>
<dbReference type="eggNOG" id="arCOG02407">
    <property type="taxonomic scope" value="Archaea"/>
</dbReference>
<dbReference type="HOGENOM" id="CLU_751426_0_0_2"/>
<dbReference type="InterPro" id="IPR036249">
    <property type="entry name" value="Thioredoxin-like_sf"/>
</dbReference>
<evidence type="ECO:0000313" key="4">
    <source>
        <dbReference type="EMBL" id="ADL19026.1"/>
    </source>
</evidence>
<feature type="transmembrane region" description="Helical" evidence="2">
    <location>
        <begin position="315"/>
        <end position="337"/>
    </location>
</feature>
<feature type="transmembrane region" description="Helical" evidence="2">
    <location>
        <begin position="190"/>
        <end position="212"/>
    </location>
</feature>
<protein>
    <recommendedName>
        <fullName evidence="3">Thioredoxin domain-containing protein</fullName>
    </recommendedName>
</protein>
<feature type="transmembrane region" description="Helical" evidence="2">
    <location>
        <begin position="224"/>
        <end position="243"/>
    </location>
</feature>
<evidence type="ECO:0000256" key="2">
    <source>
        <dbReference type="SAM" id="Phobius"/>
    </source>
</evidence>
<accession>D9Q138</accession>
<dbReference type="AlphaFoldDB" id="D9Q138"/>
<dbReference type="RefSeq" id="WP_013266538.1">
    <property type="nucleotide sequence ID" value="NC_014374.1"/>
</dbReference>
<sequence length="368" mass="38276">MELPRRSSNLGVRWKYAVVAGLIVAALVLALRLAPATARRQSMITVTTGQQLASALNTSRPVLLIFGATDCVYCHVLDPYAEQYAQAHPGVEVVNVELNLLYSNDPGLVERLVSYYDIQGTPTELVIYHGMVYGYHVGIWPPPTADQLPYIEQFVNSSLSGRPIAPALSVGPAPAAAGSPTSDLKYVSPAAALGVGALAAVSPCSIPMLALYSASSRRRALSRMALELALMTLGVAAFGALLAKVYSLSPLIESSLEGFAAGFSAFLGYELLRGRVVMLGGPAAAFAPLAGLECSLPFFVAAISAVAAAGLTTAIMSSIAFGAGYSAVYVGLSGAVGRAMSLSRRYGTVAGLTLVLIGVLLFVYVVVV</sequence>
<name>D9Q138_ACIS3</name>
<dbReference type="PROSITE" id="PS51352">
    <property type="entry name" value="THIOREDOXIN_2"/>
    <property type="match status" value="1"/>
</dbReference>